<sequence length="104" mass="11888">MDETEKMEQEFLVLTKRRSKRKNIVTAVQASKQANKLVAQRKEVSDSSDSESWFSDTSKLSVFANEQQRTEISDRAISDILTTNASYQIWILLKISSFNVNGKL</sequence>
<accession>A0AAV9RGA2</accession>
<evidence type="ECO:0000313" key="2">
    <source>
        <dbReference type="Proteomes" id="UP001311232"/>
    </source>
</evidence>
<reference evidence="1 2" key="1">
    <citation type="submission" date="2021-06" db="EMBL/GenBank/DDBJ databases">
        <authorList>
            <person name="Palmer J.M."/>
        </authorList>
    </citation>
    <scope>NUCLEOTIDE SEQUENCE [LARGE SCALE GENOMIC DNA]</scope>
    <source>
        <strain evidence="1 2">MEX-2019</strain>
        <tissue evidence="1">Muscle</tissue>
    </source>
</reference>
<protein>
    <submittedName>
        <fullName evidence="1">Uncharacterized protein</fullName>
    </submittedName>
</protein>
<name>A0AAV9RGA2_9TELE</name>
<keyword evidence="2" id="KW-1185">Reference proteome</keyword>
<proteinExistence type="predicted"/>
<gene>
    <name evidence="1" type="ORF">CRENBAI_006476</name>
</gene>
<organism evidence="1 2">
    <name type="scientific">Crenichthys baileyi</name>
    <name type="common">White River springfish</name>
    <dbReference type="NCBI Taxonomy" id="28760"/>
    <lineage>
        <taxon>Eukaryota</taxon>
        <taxon>Metazoa</taxon>
        <taxon>Chordata</taxon>
        <taxon>Craniata</taxon>
        <taxon>Vertebrata</taxon>
        <taxon>Euteleostomi</taxon>
        <taxon>Actinopterygii</taxon>
        <taxon>Neopterygii</taxon>
        <taxon>Teleostei</taxon>
        <taxon>Neoteleostei</taxon>
        <taxon>Acanthomorphata</taxon>
        <taxon>Ovalentaria</taxon>
        <taxon>Atherinomorphae</taxon>
        <taxon>Cyprinodontiformes</taxon>
        <taxon>Goodeidae</taxon>
        <taxon>Crenichthys</taxon>
    </lineage>
</organism>
<dbReference type="Proteomes" id="UP001311232">
    <property type="component" value="Unassembled WGS sequence"/>
</dbReference>
<dbReference type="EMBL" id="JAHHUM010001877">
    <property type="protein sequence ID" value="KAK5608010.1"/>
    <property type="molecule type" value="Genomic_DNA"/>
</dbReference>
<dbReference type="AlphaFoldDB" id="A0AAV9RGA2"/>
<evidence type="ECO:0000313" key="1">
    <source>
        <dbReference type="EMBL" id="KAK5608010.1"/>
    </source>
</evidence>
<comment type="caution">
    <text evidence="1">The sequence shown here is derived from an EMBL/GenBank/DDBJ whole genome shotgun (WGS) entry which is preliminary data.</text>
</comment>